<evidence type="ECO:0000256" key="2">
    <source>
        <dbReference type="SAM" id="Phobius"/>
    </source>
</evidence>
<proteinExistence type="predicted"/>
<organism evidence="3 4">
    <name type="scientific">Colletotrichum karsti</name>
    <dbReference type="NCBI Taxonomy" id="1095194"/>
    <lineage>
        <taxon>Eukaryota</taxon>
        <taxon>Fungi</taxon>
        <taxon>Dikarya</taxon>
        <taxon>Ascomycota</taxon>
        <taxon>Pezizomycotina</taxon>
        <taxon>Sordariomycetes</taxon>
        <taxon>Hypocreomycetidae</taxon>
        <taxon>Glomerellales</taxon>
        <taxon>Glomerellaceae</taxon>
        <taxon>Colletotrichum</taxon>
        <taxon>Colletotrichum boninense species complex</taxon>
    </lineage>
</organism>
<keyword evidence="2" id="KW-0472">Membrane</keyword>
<accession>A0A9P6HYA4</accession>
<comment type="caution">
    <text evidence="3">The sequence shown here is derived from an EMBL/GenBank/DDBJ whole genome shotgun (WGS) entry which is preliminary data.</text>
</comment>
<dbReference type="AlphaFoldDB" id="A0A9P6HYA4"/>
<protein>
    <submittedName>
        <fullName evidence="3">Uncharacterized protein</fullName>
    </submittedName>
</protein>
<dbReference type="OrthoDB" id="5428040at2759"/>
<keyword evidence="4" id="KW-1185">Reference proteome</keyword>
<sequence length="286" mass="32260">MDIVASRPQVTKEPTYSLTLARWLETYDTADVRRQLGAETIQTQPGNRQILSITAENMKKSISDATEKHGRLNEDPWFLSNTGISSDAVYFLSNIYPLSGGEQQVDTIYAEVFNAIINETNSPARALQAVRFMEARMAYHEMLPFFTRENETTTIIAMQSTLVPTRRRGYWAVMCILGAFHILLAVVCVLFSATNYSLPDNIWHTIAQMSENAEISRVLSRAKVMTDREVKATGEERQDDDDDRFVVRNGAFVRASLFSAAATEDPEKSSNAGQVRRRFVKRASDE</sequence>
<name>A0A9P6HYA4_9PEZI</name>
<gene>
    <name evidence="3" type="ORF">CkaCkLH20_08898</name>
</gene>
<feature type="transmembrane region" description="Helical" evidence="2">
    <location>
        <begin position="170"/>
        <end position="193"/>
    </location>
</feature>
<reference evidence="3" key="1">
    <citation type="submission" date="2020-03" db="EMBL/GenBank/DDBJ databases">
        <authorList>
            <person name="He L."/>
        </authorList>
    </citation>
    <scope>NUCLEOTIDE SEQUENCE</scope>
    <source>
        <strain evidence="3">CkLH20</strain>
    </source>
</reference>
<keyword evidence="2" id="KW-1133">Transmembrane helix</keyword>
<dbReference type="Proteomes" id="UP000781932">
    <property type="component" value="Unassembled WGS sequence"/>
</dbReference>
<keyword evidence="2" id="KW-0812">Transmembrane</keyword>
<evidence type="ECO:0000313" key="3">
    <source>
        <dbReference type="EMBL" id="KAF9873788.1"/>
    </source>
</evidence>
<feature type="region of interest" description="Disordered" evidence="1">
    <location>
        <begin position="261"/>
        <end position="286"/>
    </location>
</feature>
<dbReference type="EMBL" id="JAATWM020000030">
    <property type="protein sequence ID" value="KAF9873788.1"/>
    <property type="molecule type" value="Genomic_DNA"/>
</dbReference>
<evidence type="ECO:0000256" key="1">
    <source>
        <dbReference type="SAM" id="MobiDB-lite"/>
    </source>
</evidence>
<dbReference type="RefSeq" id="XP_038743249.1">
    <property type="nucleotide sequence ID" value="XM_038891613.1"/>
</dbReference>
<evidence type="ECO:0000313" key="4">
    <source>
        <dbReference type="Proteomes" id="UP000781932"/>
    </source>
</evidence>
<reference evidence="3" key="2">
    <citation type="submission" date="2020-11" db="EMBL/GenBank/DDBJ databases">
        <title>Whole genome sequencing of Colletotrichum sp.</title>
        <authorList>
            <person name="Li H."/>
        </authorList>
    </citation>
    <scope>NUCLEOTIDE SEQUENCE</scope>
    <source>
        <strain evidence="3">CkLH20</strain>
    </source>
</reference>
<dbReference type="GeneID" id="62164687"/>
<feature type="compositionally biased region" description="Basic residues" evidence="1">
    <location>
        <begin position="275"/>
        <end position="286"/>
    </location>
</feature>